<gene>
    <name evidence="2" type="ORF">LCY76_02465</name>
</gene>
<dbReference type="InterPro" id="IPR016181">
    <property type="entry name" value="Acyl_CoA_acyltransferase"/>
</dbReference>
<dbReference type="GO" id="GO:0016747">
    <property type="term" value="F:acyltransferase activity, transferring groups other than amino-acyl groups"/>
    <property type="evidence" value="ECO:0007669"/>
    <property type="project" value="InterPro"/>
</dbReference>
<evidence type="ECO:0000259" key="1">
    <source>
        <dbReference type="PROSITE" id="PS51186"/>
    </source>
</evidence>
<evidence type="ECO:0000313" key="3">
    <source>
        <dbReference type="Proteomes" id="UP001139011"/>
    </source>
</evidence>
<dbReference type="AlphaFoldDB" id="A0A9X1X9Z1"/>
<dbReference type="EMBL" id="JAIWJX010000002">
    <property type="protein sequence ID" value="MCK6255488.1"/>
    <property type="molecule type" value="Genomic_DNA"/>
</dbReference>
<dbReference type="SUPFAM" id="SSF55729">
    <property type="entry name" value="Acyl-CoA N-acyltransferases (Nat)"/>
    <property type="match status" value="1"/>
</dbReference>
<dbReference type="Gene3D" id="3.40.630.30">
    <property type="match status" value="1"/>
</dbReference>
<dbReference type="InterPro" id="IPR000182">
    <property type="entry name" value="GNAT_dom"/>
</dbReference>
<reference evidence="2" key="1">
    <citation type="submission" date="2021-09" db="EMBL/GenBank/DDBJ databases">
        <title>Genome analysis of Fictibacillus sp. KIGAM418 isolated from marine sediment.</title>
        <authorList>
            <person name="Seo M.-J."/>
            <person name="Cho E.-S."/>
            <person name="Hwang C.Y."/>
        </authorList>
    </citation>
    <scope>NUCLEOTIDE SEQUENCE</scope>
    <source>
        <strain evidence="2">KIGAM418</strain>
    </source>
</reference>
<keyword evidence="3" id="KW-1185">Reference proteome</keyword>
<protein>
    <submittedName>
        <fullName evidence="2">GNAT family N-acetyltransferase</fullName>
    </submittedName>
</protein>
<sequence>MQLSIVDINEDFAVNILNWRYDAPYDFYNNEVSPDSMKEMLDNSYRVILDRYQGIAGFFCTGSSAQVPAGHQYGAYSDDLIDLGIGMTPELTGQGYGSEFFSFILRHIQAAFSGVSIRLTVAAFNHRAIHLYEKLGFVKQIQFNNGRTDFITMVRPV</sequence>
<accession>A0A9X1X9Z1</accession>
<dbReference type="PROSITE" id="PS51186">
    <property type="entry name" value="GNAT"/>
    <property type="match status" value="1"/>
</dbReference>
<dbReference type="Pfam" id="PF00583">
    <property type="entry name" value="Acetyltransf_1"/>
    <property type="match status" value="1"/>
</dbReference>
<dbReference type="RefSeq" id="WP_248251310.1">
    <property type="nucleotide sequence ID" value="NZ_JAIWJX010000002.1"/>
</dbReference>
<comment type="caution">
    <text evidence="2">The sequence shown here is derived from an EMBL/GenBank/DDBJ whole genome shotgun (WGS) entry which is preliminary data.</text>
</comment>
<evidence type="ECO:0000313" key="2">
    <source>
        <dbReference type="EMBL" id="MCK6255488.1"/>
    </source>
</evidence>
<dbReference type="Proteomes" id="UP001139011">
    <property type="component" value="Unassembled WGS sequence"/>
</dbReference>
<feature type="domain" description="N-acetyltransferase" evidence="1">
    <location>
        <begin position="3"/>
        <end position="157"/>
    </location>
</feature>
<name>A0A9X1X9Z1_9BACL</name>
<proteinExistence type="predicted"/>
<organism evidence="2 3">
    <name type="scientific">Fictibacillus marinisediminis</name>
    <dbReference type="NCBI Taxonomy" id="2878389"/>
    <lineage>
        <taxon>Bacteria</taxon>
        <taxon>Bacillati</taxon>
        <taxon>Bacillota</taxon>
        <taxon>Bacilli</taxon>
        <taxon>Bacillales</taxon>
        <taxon>Fictibacillaceae</taxon>
        <taxon>Fictibacillus</taxon>
    </lineage>
</organism>